<feature type="compositionally biased region" description="Low complexity" evidence="3">
    <location>
        <begin position="61"/>
        <end position="75"/>
    </location>
</feature>
<dbReference type="AlphaFoldDB" id="A0A8J3SSD5"/>
<sequence length="718" mass="74567">MVAVVLLTGLLIGLRGTHASFTATAGATSAGDRATASFPTYPTLVSGDGPDLHHRSGEGPSGASASTADDAGAADRPGTYNGPTNGPMTWWQFDESAGATAADSSGGANAGTLMNGTATASPPATGPAWTAPGRRGAGAISLDGADDVVVGTDPAVRTDRSFTVSAWVYLEDKAEDRYAVSQDGERQSGFALQYSASLDRWALRMTSVDADTVTAIRAYSSSVPRVGIWTHLVAVRDRENGKLSLYVNGVQEHTVDHTASWNAAGPLTVGRVLSGGAYARYWKGMVDEVRVYSRAIGSSEITGIHRDSMKTRWEFDESAGAATTADSSGYGSTGTLTGGTFAAGRNGNAISLNGTGDRVSGASPVRTDEDFTAAAWVNLADITTDHHALAQQGTQNSVFAFQAVAATKKWRLRMATSDTGTGVSAAESTTTIQTGTWVHLAGVFEATAKRMSLYVNGTLERTATFGGTPWNAANGLVVGYRLIGGSPTGYWQGLVDRVRLYQAALPAVQIRDLYQDREPAGEVVPMGARAIGALQGAQQGLGTGTAMAFTGVHNAYAAYNPTPFAGPAAFTLECWVKAAGGSGGQVIGFNTAMKPLPDGTSDRVLYVDNAGRLSFGAGSAYTTIRSPAAITTGAWTHVAASLGTGGMKLYVNGVLVASRAAVTPVSVPTGYWRWGGASLAGWPNRPAGDYLTGSMDEVAVYPTQLSDQQISWHYHADH</sequence>
<feature type="signal peptide" evidence="4">
    <location>
        <begin position="1"/>
        <end position="25"/>
    </location>
</feature>
<organism evidence="6 7">
    <name type="scientific">Planobispora takensis</name>
    <dbReference type="NCBI Taxonomy" id="1367882"/>
    <lineage>
        <taxon>Bacteria</taxon>
        <taxon>Bacillati</taxon>
        <taxon>Actinomycetota</taxon>
        <taxon>Actinomycetes</taxon>
        <taxon>Streptosporangiales</taxon>
        <taxon>Streptosporangiaceae</taxon>
        <taxon>Planobispora</taxon>
    </lineage>
</organism>
<gene>
    <name evidence="6" type="ORF">Pta02_17670</name>
</gene>
<evidence type="ECO:0000313" key="7">
    <source>
        <dbReference type="Proteomes" id="UP000634476"/>
    </source>
</evidence>
<feature type="domain" description="LamG-like jellyroll fold" evidence="5">
    <location>
        <begin position="160"/>
        <end position="299"/>
    </location>
</feature>
<proteinExistence type="predicted"/>
<protein>
    <recommendedName>
        <fullName evidence="5">LamG-like jellyroll fold domain-containing protein</fullName>
    </recommendedName>
</protein>
<dbReference type="Pfam" id="PF13385">
    <property type="entry name" value="Laminin_G_3"/>
    <property type="match status" value="3"/>
</dbReference>
<dbReference type="SMART" id="SM00560">
    <property type="entry name" value="LamGL"/>
    <property type="match status" value="3"/>
</dbReference>
<dbReference type="RefSeq" id="WP_203874180.1">
    <property type="nucleotide sequence ID" value="NZ_BOOK01000010.1"/>
</dbReference>
<dbReference type="PANTHER" id="PTHR42535">
    <property type="entry name" value="OOKINETE PROTEIN, PUTATIVE-RELATED"/>
    <property type="match status" value="1"/>
</dbReference>
<name>A0A8J3SSD5_9ACTN</name>
<dbReference type="SUPFAM" id="SSF49899">
    <property type="entry name" value="Concanavalin A-like lectins/glucanases"/>
    <property type="match status" value="3"/>
</dbReference>
<dbReference type="InterPro" id="IPR006558">
    <property type="entry name" value="LamG-like"/>
</dbReference>
<dbReference type="InterPro" id="IPR013320">
    <property type="entry name" value="ConA-like_dom_sf"/>
</dbReference>
<feature type="region of interest" description="Disordered" evidence="3">
    <location>
        <begin position="41"/>
        <end position="137"/>
    </location>
</feature>
<evidence type="ECO:0000256" key="3">
    <source>
        <dbReference type="SAM" id="MobiDB-lite"/>
    </source>
</evidence>
<evidence type="ECO:0000256" key="4">
    <source>
        <dbReference type="SAM" id="SignalP"/>
    </source>
</evidence>
<reference evidence="6" key="1">
    <citation type="submission" date="2021-01" db="EMBL/GenBank/DDBJ databases">
        <title>Whole genome shotgun sequence of Planobispora takensis NBRC 109077.</title>
        <authorList>
            <person name="Komaki H."/>
            <person name="Tamura T."/>
        </authorList>
    </citation>
    <scope>NUCLEOTIDE SEQUENCE</scope>
    <source>
        <strain evidence="6">NBRC 109077</strain>
    </source>
</reference>
<dbReference type="Gene3D" id="2.60.120.200">
    <property type="match status" value="3"/>
</dbReference>
<keyword evidence="2" id="KW-1015">Disulfide bond</keyword>
<accession>A0A8J3SSD5</accession>
<dbReference type="PANTHER" id="PTHR42535:SF2">
    <property type="entry name" value="CHROMOSOME UNDETERMINED SCAFFOLD_146, WHOLE GENOME SHOTGUN SEQUENCE"/>
    <property type="match status" value="1"/>
</dbReference>
<feature type="domain" description="LamG-like jellyroll fold" evidence="5">
    <location>
        <begin position="369"/>
        <end position="508"/>
    </location>
</feature>
<evidence type="ECO:0000259" key="5">
    <source>
        <dbReference type="SMART" id="SM00560"/>
    </source>
</evidence>
<feature type="domain" description="LamG-like jellyroll fold" evidence="5">
    <location>
        <begin position="568"/>
        <end position="708"/>
    </location>
</feature>
<feature type="chain" id="PRO_5038886269" description="LamG-like jellyroll fold domain-containing protein" evidence="4">
    <location>
        <begin position="26"/>
        <end position="718"/>
    </location>
</feature>
<dbReference type="Proteomes" id="UP000634476">
    <property type="component" value="Unassembled WGS sequence"/>
</dbReference>
<evidence type="ECO:0000256" key="2">
    <source>
        <dbReference type="ARBA" id="ARBA00023157"/>
    </source>
</evidence>
<keyword evidence="7" id="KW-1185">Reference proteome</keyword>
<comment type="caution">
    <text evidence="6">The sequence shown here is derived from an EMBL/GenBank/DDBJ whole genome shotgun (WGS) entry which is preliminary data.</text>
</comment>
<keyword evidence="1 4" id="KW-0732">Signal</keyword>
<evidence type="ECO:0000256" key="1">
    <source>
        <dbReference type="ARBA" id="ARBA00022729"/>
    </source>
</evidence>
<evidence type="ECO:0000313" key="6">
    <source>
        <dbReference type="EMBL" id="GIH99758.1"/>
    </source>
</evidence>
<dbReference type="EMBL" id="BOOK01000010">
    <property type="protein sequence ID" value="GIH99758.1"/>
    <property type="molecule type" value="Genomic_DNA"/>
</dbReference>
<feature type="compositionally biased region" description="Low complexity" evidence="3">
    <location>
        <begin position="96"/>
        <end position="133"/>
    </location>
</feature>